<dbReference type="InterPro" id="IPR019665">
    <property type="entry name" value="OxRdtase/DH_put_Rossmann_dom"/>
</dbReference>
<proteinExistence type="predicted"/>
<organism evidence="3 4">
    <name type="scientific">Allopusillimonas soli</name>
    <dbReference type="NCBI Taxonomy" id="659016"/>
    <lineage>
        <taxon>Bacteria</taxon>
        <taxon>Pseudomonadati</taxon>
        <taxon>Pseudomonadota</taxon>
        <taxon>Betaproteobacteria</taxon>
        <taxon>Burkholderiales</taxon>
        <taxon>Alcaligenaceae</taxon>
        <taxon>Allopusillimonas</taxon>
    </lineage>
</organism>
<feature type="domain" description="Putative oxidoreductase/dehydrogenase Rossmann-like" evidence="1">
    <location>
        <begin position="16"/>
        <end position="130"/>
    </location>
</feature>
<gene>
    <name evidence="3" type="ORF">H0A68_05080</name>
</gene>
<dbReference type="SUPFAM" id="SSF51735">
    <property type="entry name" value="NAD(P)-binding Rossmann-fold domains"/>
    <property type="match status" value="1"/>
</dbReference>
<dbReference type="InterPro" id="IPR008927">
    <property type="entry name" value="6-PGluconate_DH-like_C_sf"/>
</dbReference>
<accession>A0A853F8W1</accession>
<dbReference type="SUPFAM" id="SSF48179">
    <property type="entry name" value="6-phosphogluconate dehydrogenase C-terminal domain-like"/>
    <property type="match status" value="1"/>
</dbReference>
<comment type="caution">
    <text evidence="3">The sequence shown here is derived from an EMBL/GenBank/DDBJ whole genome shotgun (WGS) entry which is preliminary data.</text>
</comment>
<protein>
    <submittedName>
        <fullName evidence="3">DUF2520 domain-containing protein</fullName>
    </submittedName>
</protein>
<sequence>MDISLKQFTGSPDAIARLKMGFIGAGRLATALAWMLDGRGCSVHAVASRSARNAEKLAGGVRDAAVLDAQGVADCCDLVFITTPDGAIAQTADALSWRPEMGVVHCSGATEVSVLAKAASEGALIGGFHPMQAFVDPRAAMRTLPGCVITIEARDPVLDELLGELAQVLDCTAYRLPHGARARYHAAAGYASQHVNVLFAQAVRIWQSWGGTEEDALRALLPLAYGTLASIETSGAAQGMPGPVSRGDAGTIRRHVQALSDLGDGTIDLYRCICLHGVEVALGAGKIDEDAAARLREILSH</sequence>
<reference evidence="3 4" key="1">
    <citation type="submission" date="2020-07" db="EMBL/GenBank/DDBJ databases">
        <title>Taxonomic revisions and descriptions of new bacterial species based on genomic comparisons in the high-G+C-content subgroup of the family Alcaligenaceae.</title>
        <authorList>
            <person name="Szabo A."/>
            <person name="Felfoldi T."/>
        </authorList>
    </citation>
    <scope>NUCLEOTIDE SEQUENCE [LARGE SCALE GENOMIC DNA]</scope>
    <source>
        <strain evidence="3 4">DSM 25264</strain>
    </source>
</reference>
<evidence type="ECO:0000313" key="4">
    <source>
        <dbReference type="Proteomes" id="UP000580517"/>
    </source>
</evidence>
<dbReference type="Gene3D" id="1.10.1040.20">
    <property type="entry name" value="ProC-like, C-terminal domain"/>
    <property type="match status" value="1"/>
</dbReference>
<dbReference type="AlphaFoldDB" id="A0A853F8W1"/>
<name>A0A853F8W1_9BURK</name>
<evidence type="ECO:0000259" key="2">
    <source>
        <dbReference type="Pfam" id="PF10728"/>
    </source>
</evidence>
<dbReference type="InterPro" id="IPR036291">
    <property type="entry name" value="NAD(P)-bd_dom_sf"/>
</dbReference>
<dbReference type="EMBL" id="JACCEW010000001">
    <property type="protein sequence ID" value="NYT36238.1"/>
    <property type="molecule type" value="Genomic_DNA"/>
</dbReference>
<dbReference type="InterPro" id="IPR018931">
    <property type="entry name" value="DUF2520"/>
</dbReference>
<dbReference type="Gene3D" id="3.40.50.720">
    <property type="entry name" value="NAD(P)-binding Rossmann-like Domain"/>
    <property type="match status" value="1"/>
</dbReference>
<evidence type="ECO:0000313" key="3">
    <source>
        <dbReference type="EMBL" id="NYT36238.1"/>
    </source>
</evidence>
<dbReference type="RefSeq" id="WP_167668844.1">
    <property type="nucleotide sequence ID" value="NZ_JACCEW010000001.1"/>
</dbReference>
<feature type="domain" description="DUF2520" evidence="2">
    <location>
        <begin position="147"/>
        <end position="273"/>
    </location>
</feature>
<dbReference type="Proteomes" id="UP000580517">
    <property type="component" value="Unassembled WGS sequence"/>
</dbReference>
<dbReference type="InterPro" id="IPR037108">
    <property type="entry name" value="TM1727-like_C_sf"/>
</dbReference>
<dbReference type="PANTHER" id="PTHR40459:SF1">
    <property type="entry name" value="CONSERVED HYPOTHETICAL ALANINE AND LEUCINE RICH PROTEIN"/>
    <property type="match status" value="1"/>
</dbReference>
<evidence type="ECO:0000259" key="1">
    <source>
        <dbReference type="Pfam" id="PF10727"/>
    </source>
</evidence>
<dbReference type="Pfam" id="PF10728">
    <property type="entry name" value="DUF2520"/>
    <property type="match status" value="1"/>
</dbReference>
<keyword evidence="4" id="KW-1185">Reference proteome</keyword>
<dbReference type="PANTHER" id="PTHR40459">
    <property type="entry name" value="CONSERVED HYPOTHETICAL ALANINE AND LEUCINE RICH PROTEIN"/>
    <property type="match status" value="1"/>
</dbReference>
<dbReference type="Pfam" id="PF10727">
    <property type="entry name" value="Rossmann-like"/>
    <property type="match status" value="1"/>
</dbReference>